<keyword evidence="8 9" id="KW-0472">Membrane</keyword>
<feature type="transmembrane region" description="Helical" evidence="9">
    <location>
        <begin position="58"/>
        <end position="73"/>
    </location>
</feature>
<evidence type="ECO:0000256" key="2">
    <source>
        <dbReference type="ARBA" id="ARBA00007783"/>
    </source>
</evidence>
<dbReference type="OrthoDB" id="9786910at2"/>
<keyword evidence="12" id="KW-1185">Reference proteome</keyword>
<evidence type="ECO:0000313" key="11">
    <source>
        <dbReference type="EMBL" id="ABV37619.1"/>
    </source>
</evidence>
<keyword evidence="3 9" id="KW-0813">Transport</keyword>
<evidence type="ECO:0000256" key="7">
    <source>
        <dbReference type="ARBA" id="ARBA00023047"/>
    </source>
</evidence>
<organism evidence="11 12">
    <name type="scientific">Shewanella sediminis (strain HAW-EB3)</name>
    <dbReference type="NCBI Taxonomy" id="425104"/>
    <lineage>
        <taxon>Bacteria</taxon>
        <taxon>Pseudomonadati</taxon>
        <taxon>Pseudomonadota</taxon>
        <taxon>Gammaproteobacteria</taxon>
        <taxon>Alteromonadales</taxon>
        <taxon>Shewanellaceae</taxon>
        <taxon>Shewanella</taxon>
    </lineage>
</organism>
<evidence type="ECO:0000256" key="5">
    <source>
        <dbReference type="ARBA" id="ARBA00022692"/>
    </source>
</evidence>
<dbReference type="HOGENOM" id="CLU_060703_1_1_6"/>
<dbReference type="KEGG" id="sse:Ssed_3015"/>
<dbReference type="GO" id="GO:0015774">
    <property type="term" value="P:polysaccharide transport"/>
    <property type="evidence" value="ECO:0007669"/>
    <property type="project" value="UniProtKB-KW"/>
</dbReference>
<evidence type="ECO:0000313" key="12">
    <source>
        <dbReference type="Proteomes" id="UP000002015"/>
    </source>
</evidence>
<comment type="similarity">
    <text evidence="2 9">Belongs to the ABC-2 integral membrane protein family.</text>
</comment>
<protein>
    <recommendedName>
        <fullName evidence="9">Transport permease protein</fullName>
    </recommendedName>
</protein>
<keyword evidence="4 9" id="KW-1003">Cell membrane</keyword>
<keyword evidence="6 9" id="KW-1133">Transmembrane helix</keyword>
<keyword evidence="7" id="KW-0762">Sugar transport</keyword>
<feature type="domain" description="ABC transmembrane type-2" evidence="10">
    <location>
        <begin position="27"/>
        <end position="247"/>
    </location>
</feature>
<keyword evidence="5 9" id="KW-0812">Transmembrane</keyword>
<evidence type="ECO:0000256" key="1">
    <source>
        <dbReference type="ARBA" id="ARBA00004651"/>
    </source>
</evidence>
<dbReference type="AlphaFoldDB" id="A8FXP6"/>
<proteinExistence type="inferred from homology"/>
<dbReference type="InterPro" id="IPR047817">
    <property type="entry name" value="ABC2_TM_bact-type"/>
</dbReference>
<dbReference type="InterPro" id="IPR013525">
    <property type="entry name" value="ABC2_TM"/>
</dbReference>
<dbReference type="PROSITE" id="PS51012">
    <property type="entry name" value="ABC_TM2"/>
    <property type="match status" value="1"/>
</dbReference>
<dbReference type="PANTHER" id="PTHR30413">
    <property type="entry name" value="INNER MEMBRANE TRANSPORT PERMEASE"/>
    <property type="match status" value="1"/>
</dbReference>
<sequence>MHFFQYCSLIHVMARMKLKSKANMLLLSYVWWVLEPLLFVLMFYFVFKFLLNRGREDFFIFLIIGKIPFLWFSKSVTSAANSLIENRGLINQRPIPKFVFPLVNVHEAAYQQLVTFAVLISFVIFNGYHDFGLWWQLIPLIFLQYLLICGLSSLFTLFVTYAPDFRMIVSMFMMGMMFCSGIFWSIGDIADPQLQKIILLFNPLAVIIDGYRQVLMHGQLLNWMTFAPALLISLGLILTGFGGLKKFDSLLTRRVFM</sequence>
<dbReference type="STRING" id="425104.Ssed_3015"/>
<comment type="subcellular location">
    <subcellularLocation>
        <location evidence="9">Cell inner membrane</location>
        <topology evidence="9">Multi-pass membrane protein</topology>
    </subcellularLocation>
    <subcellularLocation>
        <location evidence="1">Cell membrane</location>
        <topology evidence="1">Multi-pass membrane protein</topology>
    </subcellularLocation>
</comment>
<evidence type="ECO:0000256" key="9">
    <source>
        <dbReference type="RuleBase" id="RU361157"/>
    </source>
</evidence>
<dbReference type="GO" id="GO:0015920">
    <property type="term" value="P:lipopolysaccharide transport"/>
    <property type="evidence" value="ECO:0007669"/>
    <property type="project" value="TreeGrafter"/>
</dbReference>
<reference evidence="11 12" key="1">
    <citation type="submission" date="2007-08" db="EMBL/GenBank/DDBJ databases">
        <title>Complete sequence of Shewanella sediminis HAW-EB3.</title>
        <authorList>
            <consortium name="US DOE Joint Genome Institute"/>
            <person name="Copeland A."/>
            <person name="Lucas S."/>
            <person name="Lapidus A."/>
            <person name="Barry K."/>
            <person name="Glavina del Rio T."/>
            <person name="Dalin E."/>
            <person name="Tice H."/>
            <person name="Pitluck S."/>
            <person name="Chertkov O."/>
            <person name="Brettin T."/>
            <person name="Bruce D."/>
            <person name="Detter J.C."/>
            <person name="Han C."/>
            <person name="Schmutz J."/>
            <person name="Larimer F."/>
            <person name="Land M."/>
            <person name="Hauser L."/>
            <person name="Kyrpides N."/>
            <person name="Kim E."/>
            <person name="Zhao J.-S."/>
            <person name="Richardson P."/>
        </authorList>
    </citation>
    <scope>NUCLEOTIDE SEQUENCE [LARGE SCALE GENOMIC DNA]</scope>
    <source>
        <strain evidence="11 12">HAW-EB3</strain>
    </source>
</reference>
<dbReference type="PANTHER" id="PTHR30413:SF10">
    <property type="entry name" value="CAPSULE POLYSACCHARIDE EXPORT INNER-MEMBRANE PROTEIN CTRC"/>
    <property type="match status" value="1"/>
</dbReference>
<gene>
    <name evidence="11" type="ordered locus">Ssed_3015</name>
</gene>
<accession>A8FXP6</accession>
<evidence type="ECO:0000256" key="6">
    <source>
        <dbReference type="ARBA" id="ARBA00022989"/>
    </source>
</evidence>
<keyword evidence="7" id="KW-0625">Polysaccharide transport</keyword>
<feature type="transmembrane region" description="Helical" evidence="9">
    <location>
        <begin position="109"/>
        <end position="128"/>
    </location>
</feature>
<dbReference type="Proteomes" id="UP000002015">
    <property type="component" value="Chromosome"/>
</dbReference>
<feature type="transmembrane region" description="Helical" evidence="9">
    <location>
        <begin position="167"/>
        <end position="185"/>
    </location>
</feature>
<feature type="transmembrane region" description="Helical" evidence="9">
    <location>
        <begin position="197"/>
        <end position="214"/>
    </location>
</feature>
<feature type="transmembrane region" description="Helical" evidence="9">
    <location>
        <begin position="220"/>
        <end position="244"/>
    </location>
</feature>
<evidence type="ECO:0000256" key="8">
    <source>
        <dbReference type="ARBA" id="ARBA00023136"/>
    </source>
</evidence>
<evidence type="ECO:0000259" key="10">
    <source>
        <dbReference type="PROSITE" id="PS51012"/>
    </source>
</evidence>
<dbReference type="Pfam" id="PF01061">
    <property type="entry name" value="ABC2_membrane"/>
    <property type="match status" value="1"/>
</dbReference>
<dbReference type="GO" id="GO:0140359">
    <property type="term" value="F:ABC-type transporter activity"/>
    <property type="evidence" value="ECO:0007669"/>
    <property type="project" value="InterPro"/>
</dbReference>
<dbReference type="eggNOG" id="COG1682">
    <property type="taxonomic scope" value="Bacteria"/>
</dbReference>
<dbReference type="GO" id="GO:0005886">
    <property type="term" value="C:plasma membrane"/>
    <property type="evidence" value="ECO:0007669"/>
    <property type="project" value="UniProtKB-SubCell"/>
</dbReference>
<feature type="transmembrane region" description="Helical" evidence="9">
    <location>
        <begin position="29"/>
        <end position="51"/>
    </location>
</feature>
<evidence type="ECO:0000256" key="3">
    <source>
        <dbReference type="ARBA" id="ARBA00022448"/>
    </source>
</evidence>
<evidence type="ECO:0000256" key="4">
    <source>
        <dbReference type="ARBA" id="ARBA00022475"/>
    </source>
</evidence>
<dbReference type="EMBL" id="CP000821">
    <property type="protein sequence ID" value="ABV37619.1"/>
    <property type="molecule type" value="Genomic_DNA"/>
</dbReference>
<feature type="transmembrane region" description="Helical" evidence="9">
    <location>
        <begin position="140"/>
        <end position="161"/>
    </location>
</feature>
<name>A8FXP6_SHESH</name>